<sequence length="71" mass="8195">MQAINFTAYTEDASQIEAVKAFMKALKIKFEMSKDKPYNPEFVEKILQGDKDYEAGKGKKVTMEELNSLWK</sequence>
<reference evidence="4 5" key="1">
    <citation type="submission" date="2019-07" db="EMBL/GenBank/DDBJ databases">
        <title>Novel species of Flavobacterium.</title>
        <authorList>
            <person name="Liu Q."/>
            <person name="Xin Y.-H."/>
        </authorList>
    </citation>
    <scope>NUCLEOTIDE SEQUENCE [LARGE SCALE GENOMIC DNA]</scope>
    <source>
        <strain evidence="1 4">GSP39</strain>
        <strain evidence="3 5">GSR22</strain>
    </source>
</reference>
<dbReference type="Proteomes" id="UP000318669">
    <property type="component" value="Unassembled WGS sequence"/>
</dbReference>
<comment type="caution">
    <text evidence="3">The sequence shown here is derived from an EMBL/GenBank/DDBJ whole genome shotgun (WGS) entry which is preliminary data.</text>
</comment>
<protein>
    <submittedName>
        <fullName evidence="3">Uncharacterized protein</fullName>
    </submittedName>
</protein>
<dbReference type="OrthoDB" id="827255at2"/>
<dbReference type="EMBL" id="VJZN01000062">
    <property type="protein sequence ID" value="TRX00449.1"/>
    <property type="molecule type" value="Genomic_DNA"/>
</dbReference>
<keyword evidence="4" id="KW-1185">Reference proteome</keyword>
<dbReference type="EMBL" id="VJZL01000013">
    <property type="protein sequence ID" value="TRX09644.1"/>
    <property type="molecule type" value="Genomic_DNA"/>
</dbReference>
<dbReference type="InterPro" id="IPR020271">
    <property type="entry name" value="Uncharacterised_MJ1172"/>
</dbReference>
<evidence type="ECO:0000313" key="5">
    <source>
        <dbReference type="Proteomes" id="UP000318669"/>
    </source>
</evidence>
<name>A0A553BN30_9FLAO</name>
<accession>A0A553BN30</accession>
<proteinExistence type="predicted"/>
<dbReference type="Pfam" id="PF10884">
    <property type="entry name" value="DUF2683"/>
    <property type="match status" value="1"/>
</dbReference>
<dbReference type="EMBL" id="VJZL01000013">
    <property type="protein sequence ID" value="TRX09636.1"/>
    <property type="molecule type" value="Genomic_DNA"/>
</dbReference>
<gene>
    <name evidence="2" type="ORF">FNW11_09030</name>
    <name evidence="3" type="ORF">FNW11_09070</name>
    <name evidence="1" type="ORF">FNW12_17525</name>
</gene>
<evidence type="ECO:0000313" key="3">
    <source>
        <dbReference type="EMBL" id="TRX09644.1"/>
    </source>
</evidence>
<dbReference type="Proteomes" id="UP000318528">
    <property type="component" value="Unassembled WGS sequence"/>
</dbReference>
<evidence type="ECO:0000313" key="2">
    <source>
        <dbReference type="EMBL" id="TRX09636.1"/>
    </source>
</evidence>
<evidence type="ECO:0000313" key="4">
    <source>
        <dbReference type="Proteomes" id="UP000318528"/>
    </source>
</evidence>
<evidence type="ECO:0000313" key="1">
    <source>
        <dbReference type="EMBL" id="TRX00449.1"/>
    </source>
</evidence>
<organism evidence="3 5">
    <name type="scientific">Flavobacterium gawalongense</name>
    <dbReference type="NCBI Taxonomy" id="2594432"/>
    <lineage>
        <taxon>Bacteria</taxon>
        <taxon>Pseudomonadati</taxon>
        <taxon>Bacteroidota</taxon>
        <taxon>Flavobacteriia</taxon>
        <taxon>Flavobacteriales</taxon>
        <taxon>Flavobacteriaceae</taxon>
        <taxon>Flavobacterium</taxon>
    </lineage>
</organism>
<dbReference type="RefSeq" id="WP_143388988.1">
    <property type="nucleotide sequence ID" value="NZ_VJZL01000013.1"/>
</dbReference>
<dbReference type="AlphaFoldDB" id="A0A553BN30"/>